<evidence type="ECO:0000259" key="8">
    <source>
        <dbReference type="PROSITE" id="PS51171"/>
    </source>
</evidence>
<dbReference type="Pfam" id="PF00800">
    <property type="entry name" value="PDT"/>
    <property type="match status" value="1"/>
</dbReference>
<dbReference type="Pfam" id="PF01842">
    <property type="entry name" value="ACT"/>
    <property type="match status" value="1"/>
</dbReference>
<evidence type="ECO:0000313" key="10">
    <source>
        <dbReference type="EMBL" id="ADM27189.1"/>
    </source>
</evidence>
<comment type="pathway">
    <text evidence="1">Amino-acid biosynthesis; L-phenylalanine biosynthesis; phenylpyruvate from prephenate: step 1/1.</text>
</comment>
<dbReference type="GO" id="GO:0005737">
    <property type="term" value="C:cytoplasm"/>
    <property type="evidence" value="ECO:0007669"/>
    <property type="project" value="TreeGrafter"/>
</dbReference>
<organism evidence="10 11">
    <name type="scientific">Ignisphaera aggregans (strain DSM 17230 / JCM 13409 / AQ1.S1)</name>
    <dbReference type="NCBI Taxonomy" id="583356"/>
    <lineage>
        <taxon>Archaea</taxon>
        <taxon>Thermoproteota</taxon>
        <taxon>Thermoprotei</taxon>
        <taxon>Desulfurococcales</taxon>
        <taxon>Desulfurococcaceae</taxon>
        <taxon>Ignisphaera</taxon>
    </lineage>
</organism>
<name>E0SR40_IGNAA</name>
<protein>
    <recommendedName>
        <fullName evidence="2">prephenate dehydratase</fullName>
        <ecNumber evidence="2">4.2.1.51</ecNumber>
    </recommendedName>
</protein>
<dbReference type="Proteomes" id="UP000001304">
    <property type="component" value="Chromosome"/>
</dbReference>
<dbReference type="STRING" id="583356.Igag_0343"/>
<dbReference type="NCBIfam" id="NF008865">
    <property type="entry name" value="PRK11898.1"/>
    <property type="match status" value="1"/>
</dbReference>
<evidence type="ECO:0000256" key="5">
    <source>
        <dbReference type="ARBA" id="ARBA00023222"/>
    </source>
</evidence>
<evidence type="ECO:0000256" key="2">
    <source>
        <dbReference type="ARBA" id="ARBA00013147"/>
    </source>
</evidence>
<dbReference type="PROSITE" id="PS51171">
    <property type="entry name" value="PREPHENATE_DEHYDR_3"/>
    <property type="match status" value="1"/>
</dbReference>
<dbReference type="KEGG" id="iag:Igag_0343"/>
<gene>
    <name evidence="10" type="ordered locus">Igag_0343</name>
</gene>
<evidence type="ECO:0000256" key="7">
    <source>
        <dbReference type="ARBA" id="ARBA00047848"/>
    </source>
</evidence>
<dbReference type="PIRSF" id="PIRSF001500">
    <property type="entry name" value="Chor_mut_pdt_Ppr"/>
    <property type="match status" value="1"/>
</dbReference>
<evidence type="ECO:0000256" key="6">
    <source>
        <dbReference type="ARBA" id="ARBA00023239"/>
    </source>
</evidence>
<proteinExistence type="predicted"/>
<feature type="domain" description="Prephenate dehydratase" evidence="8">
    <location>
        <begin position="89"/>
        <end position="266"/>
    </location>
</feature>
<dbReference type="PROSITE" id="PS51671">
    <property type="entry name" value="ACT"/>
    <property type="match status" value="1"/>
</dbReference>
<dbReference type="CDD" id="cd13630">
    <property type="entry name" value="PBP2_PDT_1"/>
    <property type="match status" value="1"/>
</dbReference>
<dbReference type="GO" id="GO:0009094">
    <property type="term" value="P:L-phenylalanine biosynthetic process"/>
    <property type="evidence" value="ECO:0007669"/>
    <property type="project" value="UniProtKB-UniPathway"/>
</dbReference>
<dbReference type="InterPro" id="IPR045865">
    <property type="entry name" value="ACT-like_dom_sf"/>
</dbReference>
<keyword evidence="11" id="KW-1185">Reference proteome</keyword>
<feature type="domain" description="ACT" evidence="9">
    <location>
        <begin position="278"/>
        <end position="355"/>
    </location>
</feature>
<sequence length="358" mass="40174">MGVESRDVETLMNSLDVIDRELIELMIKRIELLRRLIDIAGVKRFSEMLGSLHRNLILLGRNQGLDEDYISIISSYINGLAVKMLKPLRVSFLGPRASFSEEAVMKIFGDMGVELLPQPSIREVFRSVEEGDSDYGVVPIENSIEGSVGETIDHLVSTKLFICGETELRIKLNLIARPGTRLEDIKVVLSHPHALAQCRNFIETRLKGVKIEARSSTSEAVREAVESYGVAAIGSEYAAKLYGGEILVSGIEDYRDNFTRFIVIGRNILDRGIGLKTSLIFATSNIPGALYRALEPFAIRGINLTKIESRPIKGRPWEYMFYVEFEGSINEERCAKAVDELKNRTTFLKILGTYKRIP</sequence>
<dbReference type="EMBL" id="CP002098">
    <property type="protein sequence ID" value="ADM27189.1"/>
    <property type="molecule type" value="Genomic_DNA"/>
</dbReference>
<dbReference type="CDD" id="cd04905">
    <property type="entry name" value="ACT_CM-PDT"/>
    <property type="match status" value="1"/>
</dbReference>
<dbReference type="BioCyc" id="IAGG583356:GHAH-353-MONOMER"/>
<dbReference type="AlphaFoldDB" id="E0SR40"/>
<dbReference type="SUPFAM" id="SSF53850">
    <property type="entry name" value="Periplasmic binding protein-like II"/>
    <property type="match status" value="1"/>
</dbReference>
<evidence type="ECO:0000256" key="1">
    <source>
        <dbReference type="ARBA" id="ARBA00004741"/>
    </source>
</evidence>
<keyword evidence="4" id="KW-0057">Aromatic amino acid biosynthesis</keyword>
<dbReference type="GO" id="GO:0004664">
    <property type="term" value="F:prephenate dehydratase activity"/>
    <property type="evidence" value="ECO:0007669"/>
    <property type="project" value="UniProtKB-EC"/>
</dbReference>
<dbReference type="PANTHER" id="PTHR21022:SF19">
    <property type="entry name" value="PREPHENATE DEHYDRATASE-RELATED"/>
    <property type="match status" value="1"/>
</dbReference>
<dbReference type="HOGENOM" id="CLU_035008_0_2_2"/>
<dbReference type="InterPro" id="IPR002912">
    <property type="entry name" value="ACT_dom"/>
</dbReference>
<dbReference type="UniPathway" id="UPA00121">
    <property type="reaction ID" value="UER00345"/>
</dbReference>
<keyword evidence="6 10" id="KW-0456">Lyase</keyword>
<reference evidence="10 11" key="1">
    <citation type="journal article" date="2010" name="Stand. Genomic Sci.">
        <title>Complete genome sequence of Ignisphaera aggregans type strain (AQ1.S1).</title>
        <authorList>
            <person name="Goker M."/>
            <person name="Held B."/>
            <person name="Lapidus A."/>
            <person name="Nolan M."/>
            <person name="Spring S."/>
            <person name="Yasawong M."/>
            <person name="Lucas S."/>
            <person name="Glavina Del Rio T."/>
            <person name="Tice H."/>
            <person name="Cheng J.F."/>
            <person name="Goodwin L."/>
            <person name="Tapia R."/>
            <person name="Pitluck S."/>
            <person name="Liolios K."/>
            <person name="Ivanova N."/>
            <person name="Mavromatis K."/>
            <person name="Mikhailova N."/>
            <person name="Pati A."/>
            <person name="Chen A."/>
            <person name="Palaniappan K."/>
            <person name="Brambilla E."/>
            <person name="Land M."/>
            <person name="Hauser L."/>
            <person name="Chang Y.J."/>
            <person name="Jeffries C.D."/>
            <person name="Brettin T."/>
            <person name="Detter J.C."/>
            <person name="Han C."/>
            <person name="Rohde M."/>
            <person name="Sikorski J."/>
            <person name="Woyke T."/>
            <person name="Bristow J."/>
            <person name="Eisen J.A."/>
            <person name="Markowitz V."/>
            <person name="Hugenholtz P."/>
            <person name="Kyrpides N.C."/>
            <person name="Klenk H.P."/>
        </authorList>
    </citation>
    <scope>NUCLEOTIDE SEQUENCE [LARGE SCALE GENOMIC DNA]</scope>
    <source>
        <strain evidence="11">DSM 17230 / JCM 13409 / AQ1.S1</strain>
    </source>
</reference>
<dbReference type="PROSITE" id="PS00858">
    <property type="entry name" value="PREPHENATE_DEHYDR_2"/>
    <property type="match status" value="1"/>
</dbReference>
<dbReference type="Gene3D" id="3.30.70.260">
    <property type="match status" value="1"/>
</dbReference>
<dbReference type="EC" id="4.2.1.51" evidence="2"/>
<dbReference type="InterPro" id="IPR001086">
    <property type="entry name" value="Preph_deHydtase"/>
</dbReference>
<dbReference type="SUPFAM" id="SSF55021">
    <property type="entry name" value="ACT-like"/>
    <property type="match status" value="1"/>
</dbReference>
<evidence type="ECO:0000313" key="11">
    <source>
        <dbReference type="Proteomes" id="UP000001304"/>
    </source>
</evidence>
<dbReference type="InterPro" id="IPR008242">
    <property type="entry name" value="Chor_mutase/pphenate_deHydtase"/>
</dbReference>
<keyword evidence="5" id="KW-0584">Phenylalanine biosynthesis</keyword>
<evidence type="ECO:0000259" key="9">
    <source>
        <dbReference type="PROSITE" id="PS51671"/>
    </source>
</evidence>
<accession>E0SR40</accession>
<dbReference type="Gene3D" id="3.40.190.10">
    <property type="entry name" value="Periplasmic binding protein-like II"/>
    <property type="match status" value="2"/>
</dbReference>
<dbReference type="PANTHER" id="PTHR21022">
    <property type="entry name" value="PREPHENATE DEHYDRATASE P PROTEIN"/>
    <property type="match status" value="1"/>
</dbReference>
<evidence type="ECO:0000256" key="3">
    <source>
        <dbReference type="ARBA" id="ARBA00022605"/>
    </source>
</evidence>
<dbReference type="InterPro" id="IPR018528">
    <property type="entry name" value="Preph_deHydtase_CS"/>
</dbReference>
<keyword evidence="3" id="KW-0028">Amino-acid biosynthesis</keyword>
<dbReference type="FunFam" id="3.40.190.10:FF:000029">
    <property type="entry name" value="Chorismate mutase/Prephenate dehydratase"/>
    <property type="match status" value="1"/>
</dbReference>
<comment type="catalytic activity">
    <reaction evidence="7">
        <text>prephenate + H(+) = 3-phenylpyruvate + CO2 + H2O</text>
        <dbReference type="Rhea" id="RHEA:21648"/>
        <dbReference type="ChEBI" id="CHEBI:15377"/>
        <dbReference type="ChEBI" id="CHEBI:15378"/>
        <dbReference type="ChEBI" id="CHEBI:16526"/>
        <dbReference type="ChEBI" id="CHEBI:18005"/>
        <dbReference type="ChEBI" id="CHEBI:29934"/>
        <dbReference type="EC" id="4.2.1.51"/>
    </reaction>
</comment>
<dbReference type="FunFam" id="3.30.70.260:FF:000012">
    <property type="entry name" value="Prephenate dehydratase"/>
    <property type="match status" value="1"/>
</dbReference>
<evidence type="ECO:0000256" key="4">
    <source>
        <dbReference type="ARBA" id="ARBA00023141"/>
    </source>
</evidence>